<sequence>MEGFSEIASEVASADDLLDVPFLPEEVRATSISIRLRSLNVLQKRWDEIFGPSEPFDLHWGIDNYRTTNPNIPEIIRELRKGIL</sequence>
<dbReference type="Proteomes" id="UP000789570">
    <property type="component" value="Unassembled WGS sequence"/>
</dbReference>
<name>A0A9N9AZK6_9GLOM</name>
<proteinExistence type="predicted"/>
<evidence type="ECO:0000313" key="1">
    <source>
        <dbReference type="EMBL" id="CAG8550440.1"/>
    </source>
</evidence>
<protein>
    <submittedName>
        <fullName evidence="1">17406_t:CDS:1</fullName>
    </submittedName>
</protein>
<dbReference type="AlphaFoldDB" id="A0A9N9AZK6"/>
<accession>A0A9N9AZK6</accession>
<gene>
    <name evidence="1" type="ORF">FCALED_LOCUS6090</name>
</gene>
<organism evidence="1 2">
    <name type="scientific">Funneliformis caledonium</name>
    <dbReference type="NCBI Taxonomy" id="1117310"/>
    <lineage>
        <taxon>Eukaryota</taxon>
        <taxon>Fungi</taxon>
        <taxon>Fungi incertae sedis</taxon>
        <taxon>Mucoromycota</taxon>
        <taxon>Glomeromycotina</taxon>
        <taxon>Glomeromycetes</taxon>
        <taxon>Glomerales</taxon>
        <taxon>Glomeraceae</taxon>
        <taxon>Funneliformis</taxon>
    </lineage>
</organism>
<keyword evidence="2" id="KW-1185">Reference proteome</keyword>
<comment type="caution">
    <text evidence="1">The sequence shown here is derived from an EMBL/GenBank/DDBJ whole genome shotgun (WGS) entry which is preliminary data.</text>
</comment>
<dbReference type="EMBL" id="CAJVPQ010001401">
    <property type="protein sequence ID" value="CAG8550440.1"/>
    <property type="molecule type" value="Genomic_DNA"/>
</dbReference>
<evidence type="ECO:0000313" key="2">
    <source>
        <dbReference type="Proteomes" id="UP000789570"/>
    </source>
</evidence>
<reference evidence="1" key="1">
    <citation type="submission" date="2021-06" db="EMBL/GenBank/DDBJ databases">
        <authorList>
            <person name="Kallberg Y."/>
            <person name="Tangrot J."/>
            <person name="Rosling A."/>
        </authorList>
    </citation>
    <scope>NUCLEOTIDE SEQUENCE</scope>
    <source>
        <strain evidence="1">UK204</strain>
    </source>
</reference>